<dbReference type="InterPro" id="IPR000868">
    <property type="entry name" value="Isochorismatase-like_dom"/>
</dbReference>
<dbReference type="CDD" id="cd00431">
    <property type="entry name" value="cysteine_hydrolases"/>
    <property type="match status" value="1"/>
</dbReference>
<dbReference type="HOGENOM" id="CLU_068979_12_0_4"/>
<dbReference type="BioCyc" id="TASI1091495:G13GE-452-MONOMER"/>
<evidence type="ECO:0000313" key="2">
    <source>
        <dbReference type="EMBL" id="CCG19251.1"/>
    </source>
</evidence>
<accession>I7J101</accession>
<dbReference type="RefSeq" id="WP_015551380.1">
    <property type="nucleotide sequence ID" value="NC_021033.1"/>
</dbReference>
<organism evidence="2">
    <name type="scientific">Taylorella asinigenitalis 14/45</name>
    <dbReference type="NCBI Taxonomy" id="1091495"/>
    <lineage>
        <taxon>Bacteria</taxon>
        <taxon>Pseudomonadati</taxon>
        <taxon>Pseudomonadota</taxon>
        <taxon>Betaproteobacteria</taxon>
        <taxon>Burkholderiales</taxon>
        <taxon>Alcaligenaceae</taxon>
        <taxon>Taylorella</taxon>
    </lineage>
</organism>
<protein>
    <submittedName>
        <fullName evidence="2">Cysteine hydrolase family protein</fullName>
    </submittedName>
</protein>
<dbReference type="KEGG" id="tat:KUM_0453"/>
<dbReference type="GO" id="GO:0016787">
    <property type="term" value="F:hydrolase activity"/>
    <property type="evidence" value="ECO:0007669"/>
    <property type="project" value="UniProtKB-KW"/>
</dbReference>
<dbReference type="Gene3D" id="3.40.50.850">
    <property type="entry name" value="Isochorismatase-like"/>
    <property type="match status" value="1"/>
</dbReference>
<keyword evidence="2" id="KW-0378">Hydrolase</keyword>
<evidence type="ECO:0000259" key="1">
    <source>
        <dbReference type="Pfam" id="PF00857"/>
    </source>
</evidence>
<dbReference type="InterPro" id="IPR036380">
    <property type="entry name" value="Isochorismatase-like_sf"/>
</dbReference>
<dbReference type="EMBL" id="HE681424">
    <property type="protein sequence ID" value="CCG19251.1"/>
    <property type="molecule type" value="Genomic_DNA"/>
</dbReference>
<reference evidence="2" key="1">
    <citation type="journal article" date="2012" name="Vet. Microbiol.">
        <title>Comparative genomic analyses of the Taylorellae.</title>
        <authorList>
            <person name="Hauser H."/>
            <person name="Richter D.C."/>
            <person name="van Tonder A."/>
            <person name="Clark L."/>
            <person name="Preston A."/>
        </authorList>
    </citation>
    <scope>NUCLEOTIDE SEQUENCE</scope>
    <source>
        <strain evidence="2">14/45</strain>
    </source>
</reference>
<dbReference type="Pfam" id="PF00857">
    <property type="entry name" value="Isochorismatase"/>
    <property type="match status" value="1"/>
</dbReference>
<dbReference type="SUPFAM" id="SSF52499">
    <property type="entry name" value="Isochorismatase-like hydrolases"/>
    <property type="match status" value="1"/>
</dbReference>
<sequence>MRKLLIVVDFQKDFVDGALGFEGAENLVGIIESKILDYEKNGYDILFTLDTHGPNYLQTMEGKYLPIPHVIKGSEGHEIFGRIQEYSHRHPCIEKGTFGSAKLMDILREREFYDEIELCGLVSNICVISNAVIAKAASPESRIFVDSHATDSYDKEMQSKCFDIMRNLHIEVI</sequence>
<dbReference type="AlphaFoldDB" id="I7J101"/>
<gene>
    <name evidence="2" type="ORF">KUM_0453</name>
</gene>
<proteinExistence type="predicted"/>
<name>I7J101_9BURK</name>
<feature type="domain" description="Isochorismatase-like" evidence="1">
    <location>
        <begin position="4"/>
        <end position="172"/>
    </location>
</feature>